<comment type="catalytic activity">
    <reaction evidence="9">
        <text>Hydrolysis of dipeptides, preferentially hydrophobic dipeptides including prolyl amino acids.</text>
        <dbReference type="EC" id="3.4.13.18"/>
    </reaction>
</comment>
<dbReference type="PIRSF" id="PIRSF016599">
    <property type="entry name" value="Xaa-His_dipept"/>
    <property type="match status" value="1"/>
</dbReference>
<dbReference type="GO" id="GO:0070573">
    <property type="term" value="F:metallodipeptidase activity"/>
    <property type="evidence" value="ECO:0007669"/>
    <property type="project" value="TreeGrafter"/>
</dbReference>
<evidence type="ECO:0000256" key="1">
    <source>
        <dbReference type="ARBA" id="ARBA00001941"/>
    </source>
</evidence>
<dbReference type="InterPro" id="IPR002933">
    <property type="entry name" value="Peptidase_M20"/>
</dbReference>
<dbReference type="InterPro" id="IPR001160">
    <property type="entry name" value="Peptidase_M20C"/>
</dbReference>
<evidence type="ECO:0000256" key="11">
    <source>
        <dbReference type="ARBA" id="ARBA00044252"/>
    </source>
</evidence>
<dbReference type="GO" id="GO:0005829">
    <property type="term" value="C:cytosol"/>
    <property type="evidence" value="ECO:0007669"/>
    <property type="project" value="TreeGrafter"/>
</dbReference>
<dbReference type="PANTHER" id="PTHR43501:SF1">
    <property type="entry name" value="CYTOSOL NON-SPECIFIC DIPEPTIDASE"/>
    <property type="match status" value="1"/>
</dbReference>
<evidence type="ECO:0000259" key="18">
    <source>
        <dbReference type="Pfam" id="PF07687"/>
    </source>
</evidence>
<evidence type="ECO:0000256" key="10">
    <source>
        <dbReference type="ARBA" id="ARBA00038976"/>
    </source>
</evidence>
<dbReference type="OrthoDB" id="9773892at2"/>
<keyword evidence="6" id="KW-0862">Zinc</keyword>
<dbReference type="Gene3D" id="3.40.630.10">
    <property type="entry name" value="Zn peptidases"/>
    <property type="match status" value="2"/>
</dbReference>
<evidence type="ECO:0000256" key="7">
    <source>
        <dbReference type="ARBA" id="ARBA00023049"/>
    </source>
</evidence>
<evidence type="ECO:0000256" key="5">
    <source>
        <dbReference type="ARBA" id="ARBA00022801"/>
    </source>
</evidence>
<keyword evidence="8" id="KW-0170">Cobalt</keyword>
<evidence type="ECO:0000313" key="19">
    <source>
        <dbReference type="EMBL" id="ROR29354.1"/>
    </source>
</evidence>
<dbReference type="PANTHER" id="PTHR43501">
    <property type="entry name" value="CYTOSOL NON-SPECIFIC DIPEPTIDASE"/>
    <property type="match status" value="1"/>
</dbReference>
<dbReference type="AlphaFoldDB" id="A0A3N1XRR8"/>
<evidence type="ECO:0000256" key="16">
    <source>
        <dbReference type="ARBA" id="ARBA00077688"/>
    </source>
</evidence>
<dbReference type="Proteomes" id="UP000273083">
    <property type="component" value="Unassembled WGS sequence"/>
</dbReference>
<evidence type="ECO:0000256" key="13">
    <source>
        <dbReference type="ARBA" id="ARBA00071271"/>
    </source>
</evidence>
<dbReference type="Pfam" id="PF07687">
    <property type="entry name" value="M20_dimer"/>
    <property type="match status" value="1"/>
</dbReference>
<dbReference type="GO" id="GO:0046872">
    <property type="term" value="F:metal ion binding"/>
    <property type="evidence" value="ECO:0007669"/>
    <property type="project" value="UniProtKB-KW"/>
</dbReference>
<dbReference type="FunFam" id="3.40.630.10:FF:000015">
    <property type="entry name" value="Aminoacyl-histidine dipeptidase PepD"/>
    <property type="match status" value="1"/>
</dbReference>
<evidence type="ECO:0000256" key="14">
    <source>
        <dbReference type="ARBA" id="ARBA00075285"/>
    </source>
</evidence>
<protein>
    <recommendedName>
        <fullName evidence="13">Cytosol non-specific dipeptidase</fullName>
        <ecNumber evidence="10">3.4.13.18</ecNumber>
    </recommendedName>
    <alternativeName>
        <fullName evidence="16">Aminoacyl-histidine dipeptidase</fullName>
    </alternativeName>
    <alternativeName>
        <fullName evidence="15">Beta-alanyl-histidine dipeptidase</fullName>
    </alternativeName>
    <alternativeName>
        <fullName evidence="14">Carnosinase</fullName>
    </alternativeName>
    <alternativeName>
        <fullName evidence="11">Peptidase D</fullName>
    </alternativeName>
    <alternativeName>
        <fullName evidence="17">Xaa-His dipeptidase</fullName>
    </alternativeName>
</protein>
<comment type="cofactor">
    <cofactor evidence="2">
        <name>Zn(2+)</name>
        <dbReference type="ChEBI" id="CHEBI:29105"/>
    </cofactor>
</comment>
<keyword evidence="4" id="KW-0479">Metal-binding</keyword>
<evidence type="ECO:0000256" key="15">
    <source>
        <dbReference type="ARBA" id="ARBA00076004"/>
    </source>
</evidence>
<evidence type="ECO:0000256" key="6">
    <source>
        <dbReference type="ARBA" id="ARBA00022833"/>
    </source>
</evidence>
<keyword evidence="7" id="KW-0482">Metalloprotease</keyword>
<comment type="similarity">
    <text evidence="12">Belongs to the peptidase M20C family.</text>
</comment>
<dbReference type="SUPFAM" id="SSF53187">
    <property type="entry name" value="Zn-dependent exopeptidases"/>
    <property type="match status" value="1"/>
</dbReference>
<dbReference type="RefSeq" id="WP_123608794.1">
    <property type="nucleotide sequence ID" value="NZ_RJVG01000003.1"/>
</dbReference>
<keyword evidence="3" id="KW-0645">Protease</keyword>
<evidence type="ECO:0000256" key="17">
    <source>
        <dbReference type="ARBA" id="ARBA00078074"/>
    </source>
</evidence>
<dbReference type="EMBL" id="RJVG01000003">
    <property type="protein sequence ID" value="ROR29354.1"/>
    <property type="molecule type" value="Genomic_DNA"/>
</dbReference>
<evidence type="ECO:0000256" key="8">
    <source>
        <dbReference type="ARBA" id="ARBA00023285"/>
    </source>
</evidence>
<dbReference type="GO" id="GO:0006508">
    <property type="term" value="P:proteolysis"/>
    <property type="evidence" value="ECO:0007669"/>
    <property type="project" value="UniProtKB-KW"/>
</dbReference>
<comment type="caution">
    <text evidence="19">The sequence shown here is derived from an EMBL/GenBank/DDBJ whole genome shotgun (WGS) entry which is preliminary data.</text>
</comment>
<dbReference type="CDD" id="cd03890">
    <property type="entry name" value="M20_pepD"/>
    <property type="match status" value="1"/>
</dbReference>
<dbReference type="PRINTS" id="PR00934">
    <property type="entry name" value="XHISDIPTASE"/>
</dbReference>
<comment type="cofactor">
    <cofactor evidence="1">
        <name>Co(2+)</name>
        <dbReference type="ChEBI" id="CHEBI:48828"/>
    </cofactor>
</comment>
<evidence type="ECO:0000256" key="4">
    <source>
        <dbReference type="ARBA" id="ARBA00022723"/>
    </source>
</evidence>
<feature type="domain" description="Peptidase M20 dimerisation" evidence="18">
    <location>
        <begin position="208"/>
        <end position="291"/>
    </location>
</feature>
<name>A0A3N1XRR8_9FIRM</name>
<evidence type="ECO:0000256" key="3">
    <source>
        <dbReference type="ARBA" id="ARBA00022670"/>
    </source>
</evidence>
<sequence>MNSVLSAIDYKGIFKFFEEICAIPHGSRNNKEISDYLVSFAKTRGLKYWQDEFLNVVIVKEATKGYEDKPTVIIQGHMDMVCEKRPEIVHDFMKDGLDLKVDGDFIYANGTTLGGDDGIALAYALAILDNDSYVHPRLEVVITTDEEIGMDGAAGLDTTPLQGQYMFNIDSEDEGILLSSSAGGLTSICTIPLQHEEKEGTIYQIDISGLQGGHSGVEIHKNRTNASILMGRLLFDSGKKINYDLIEVKGGLKDNSIPRESTAKILVQSKDEDTLKETIDSLSAVYKNELKTSEPGLKVGINKLNDNSKVDVLKTESYKNVMTMLLYAPNGVQVNSSDIEGLVESSLNLGILNMEDGKIIFSYAVRSSLSSYKRYLSDKLQNITELLGGNYTARGDYAAWEYKKDSKLRDTLVKVYRRDYGEEPKIEAIHAGLECGIFAGKINNLDIVSFGPNMHDIHTPDERLSISSAKRVFDYVVNCLKELCED</sequence>
<proteinExistence type="inferred from homology"/>
<dbReference type="EC" id="3.4.13.18" evidence="10"/>
<keyword evidence="20" id="KW-1185">Reference proteome</keyword>
<organism evidence="19 20">
    <name type="scientific">Mobilisporobacter senegalensis</name>
    <dbReference type="NCBI Taxonomy" id="1329262"/>
    <lineage>
        <taxon>Bacteria</taxon>
        <taxon>Bacillati</taxon>
        <taxon>Bacillota</taxon>
        <taxon>Clostridia</taxon>
        <taxon>Lachnospirales</taxon>
        <taxon>Lachnospiraceae</taxon>
        <taxon>Mobilisporobacter</taxon>
    </lineage>
</organism>
<evidence type="ECO:0000256" key="2">
    <source>
        <dbReference type="ARBA" id="ARBA00001947"/>
    </source>
</evidence>
<gene>
    <name evidence="19" type="ORF">EDD66_103290</name>
</gene>
<dbReference type="InterPro" id="IPR011650">
    <property type="entry name" value="Peptidase_M20_dimer"/>
</dbReference>
<reference evidence="19 20" key="1">
    <citation type="submission" date="2018-11" db="EMBL/GenBank/DDBJ databases">
        <title>Genomic Encyclopedia of Type Strains, Phase IV (KMG-IV): sequencing the most valuable type-strain genomes for metagenomic binning, comparative biology and taxonomic classification.</title>
        <authorList>
            <person name="Goeker M."/>
        </authorList>
    </citation>
    <scope>NUCLEOTIDE SEQUENCE [LARGE SCALE GENOMIC DNA]</scope>
    <source>
        <strain evidence="19 20">DSM 26537</strain>
    </source>
</reference>
<dbReference type="Pfam" id="PF01546">
    <property type="entry name" value="Peptidase_M20"/>
    <property type="match status" value="1"/>
</dbReference>
<evidence type="ECO:0000313" key="20">
    <source>
        <dbReference type="Proteomes" id="UP000273083"/>
    </source>
</evidence>
<keyword evidence="5" id="KW-0378">Hydrolase</keyword>
<evidence type="ECO:0000256" key="9">
    <source>
        <dbReference type="ARBA" id="ARBA00036421"/>
    </source>
</evidence>
<evidence type="ECO:0000256" key="12">
    <source>
        <dbReference type="ARBA" id="ARBA00061423"/>
    </source>
</evidence>
<accession>A0A3N1XRR8</accession>
<dbReference type="NCBIfam" id="TIGR01893">
    <property type="entry name" value="aa-his-dipept"/>
    <property type="match status" value="1"/>
</dbReference>
<dbReference type="FunFam" id="3.40.630.10:FF:000018">
    <property type="entry name" value="Aminoacyl-histidine dipeptidase PepD"/>
    <property type="match status" value="1"/>
</dbReference>